<dbReference type="EMBL" id="JAWRVE010000003">
    <property type="protein sequence ID" value="KAL1882966.1"/>
    <property type="molecule type" value="Genomic_DNA"/>
</dbReference>
<sequence>MRFTSPISVLFVLGLAGFSLAQGLTPDLNAGLEERKVKKPSTGGSTTPSTGGSQAACKRSFDEFSKNDPGALFARASRCGQFCSNSADCTDPTCPLCAHSNGACEWQKSCRART</sequence>
<comment type="caution">
    <text evidence="3">The sequence shown here is derived from an EMBL/GenBank/DDBJ whole genome shotgun (WGS) entry which is preliminary data.</text>
</comment>
<name>A0ABR3Y3S9_9PEZI</name>
<keyword evidence="4" id="KW-1185">Reference proteome</keyword>
<feature type="compositionally biased region" description="Low complexity" evidence="1">
    <location>
        <begin position="40"/>
        <end position="53"/>
    </location>
</feature>
<dbReference type="Proteomes" id="UP001583177">
    <property type="component" value="Unassembled WGS sequence"/>
</dbReference>
<evidence type="ECO:0000313" key="3">
    <source>
        <dbReference type="EMBL" id="KAL1882966.1"/>
    </source>
</evidence>
<feature type="region of interest" description="Disordered" evidence="1">
    <location>
        <begin position="33"/>
        <end position="55"/>
    </location>
</feature>
<feature type="signal peptide" evidence="2">
    <location>
        <begin position="1"/>
        <end position="21"/>
    </location>
</feature>
<accession>A0ABR3Y3S9</accession>
<keyword evidence="2" id="KW-0732">Signal</keyword>
<protein>
    <submittedName>
        <fullName evidence="3">Uncharacterized protein</fullName>
    </submittedName>
</protein>
<feature type="chain" id="PRO_5046027941" evidence="2">
    <location>
        <begin position="22"/>
        <end position="114"/>
    </location>
</feature>
<organism evidence="3 4">
    <name type="scientific">Diaporthe australafricana</name>
    <dbReference type="NCBI Taxonomy" id="127596"/>
    <lineage>
        <taxon>Eukaryota</taxon>
        <taxon>Fungi</taxon>
        <taxon>Dikarya</taxon>
        <taxon>Ascomycota</taxon>
        <taxon>Pezizomycotina</taxon>
        <taxon>Sordariomycetes</taxon>
        <taxon>Sordariomycetidae</taxon>
        <taxon>Diaporthales</taxon>
        <taxon>Diaporthaceae</taxon>
        <taxon>Diaporthe</taxon>
    </lineage>
</organism>
<evidence type="ECO:0000256" key="2">
    <source>
        <dbReference type="SAM" id="SignalP"/>
    </source>
</evidence>
<reference evidence="3 4" key="1">
    <citation type="journal article" date="2024" name="IMA Fungus">
        <title>IMA Genome - F19 : A genome assembly and annotation guide to empower mycologists, including annotated draft genome sequences of Ceratocystis pirilliformis, Diaporthe australafricana, Fusarium ophioides, Paecilomyces lecythidis, and Sporothrix stenoceras.</title>
        <authorList>
            <person name="Aylward J."/>
            <person name="Wilson A.M."/>
            <person name="Visagie C.M."/>
            <person name="Spraker J."/>
            <person name="Barnes I."/>
            <person name="Buitendag C."/>
            <person name="Ceriani C."/>
            <person name="Del Mar Angel L."/>
            <person name="du Plessis D."/>
            <person name="Fuchs T."/>
            <person name="Gasser K."/>
            <person name="Kramer D."/>
            <person name="Li W."/>
            <person name="Munsamy K."/>
            <person name="Piso A."/>
            <person name="Price J.L."/>
            <person name="Sonnekus B."/>
            <person name="Thomas C."/>
            <person name="van der Nest A."/>
            <person name="van Dijk A."/>
            <person name="van Heerden A."/>
            <person name="van Vuuren N."/>
            <person name="Yilmaz N."/>
            <person name="Duong T.A."/>
            <person name="van der Merwe N.A."/>
            <person name="Wingfield M.J."/>
            <person name="Wingfield B.D."/>
        </authorList>
    </citation>
    <scope>NUCLEOTIDE SEQUENCE [LARGE SCALE GENOMIC DNA]</scope>
    <source>
        <strain evidence="3 4">CMW 18300</strain>
    </source>
</reference>
<evidence type="ECO:0000313" key="4">
    <source>
        <dbReference type="Proteomes" id="UP001583177"/>
    </source>
</evidence>
<evidence type="ECO:0000256" key="1">
    <source>
        <dbReference type="SAM" id="MobiDB-lite"/>
    </source>
</evidence>
<proteinExistence type="predicted"/>
<gene>
    <name evidence="3" type="ORF">Daus18300_000604</name>
</gene>